<dbReference type="AlphaFoldDB" id="A0A7K5FBZ5"/>
<comment type="subcellular location">
    <subcellularLocation>
        <location evidence="1">Mitochondrion</location>
    </subcellularLocation>
</comment>
<dbReference type="GO" id="GO:0006103">
    <property type="term" value="P:2-oxoglutarate metabolic process"/>
    <property type="evidence" value="ECO:0007669"/>
    <property type="project" value="InterPro"/>
</dbReference>
<feature type="region of interest" description="Disordered" evidence="4">
    <location>
        <begin position="1"/>
        <end position="60"/>
    </location>
</feature>
<evidence type="ECO:0000313" key="6">
    <source>
        <dbReference type="Proteomes" id="UP000562415"/>
    </source>
</evidence>
<dbReference type="EMBL" id="VYZH01001108">
    <property type="protein sequence ID" value="NWS42129.1"/>
    <property type="molecule type" value="Genomic_DNA"/>
</dbReference>
<name>A0A7K5FBZ5_PROAR</name>
<dbReference type="GO" id="GO:0005739">
    <property type="term" value="C:mitochondrion"/>
    <property type="evidence" value="ECO:0007669"/>
    <property type="project" value="UniProtKB-SubCell"/>
</dbReference>
<proteinExistence type="inferred from homology"/>
<keyword evidence="6" id="KW-1185">Reference proteome</keyword>
<dbReference type="GO" id="GO:0004591">
    <property type="term" value="F:oxoglutarate dehydrogenase (succinyl-transferring) activity"/>
    <property type="evidence" value="ECO:0007669"/>
    <property type="project" value="TreeGrafter"/>
</dbReference>
<evidence type="ECO:0000256" key="1">
    <source>
        <dbReference type="ARBA" id="ARBA00004173"/>
    </source>
</evidence>
<feature type="non-terminal residue" evidence="5">
    <location>
        <position position="1"/>
    </location>
</feature>
<dbReference type="InterPro" id="IPR020373">
    <property type="entry name" value="Kgd4/YMR-31"/>
</dbReference>
<gene>
    <name evidence="5" type="primary">Mrps36</name>
    <name evidence="5" type="ORF">PROATE_R05176</name>
</gene>
<feature type="non-terminal residue" evidence="5">
    <location>
        <position position="80"/>
    </location>
</feature>
<evidence type="ECO:0000256" key="4">
    <source>
        <dbReference type="SAM" id="MobiDB-lite"/>
    </source>
</evidence>
<comment type="similarity">
    <text evidence="3">Belongs to the alpha-ketoglutarate dehydrogenase component 4 family.</text>
</comment>
<protein>
    <submittedName>
        <fullName evidence="5">RT36 protein</fullName>
    </submittedName>
</protein>
<dbReference type="PANTHER" id="PTHR31601">
    <property type="entry name" value="28S RIBOSOMAL PROTEIN S36, MITOCHONDRIAL"/>
    <property type="match status" value="1"/>
</dbReference>
<sequence>PHTPLIKFPDRLSGPRPKIQESSPSVPSVHASKAQESLGGRPPPSVGRVQGTPDTYELARTLPQKYRRKLMTDEEIGYIQ</sequence>
<evidence type="ECO:0000256" key="3">
    <source>
        <dbReference type="ARBA" id="ARBA00043970"/>
    </source>
</evidence>
<reference evidence="5 6" key="1">
    <citation type="submission" date="2019-09" db="EMBL/GenBank/DDBJ databases">
        <title>Bird 10,000 Genomes (B10K) Project - Family phase.</title>
        <authorList>
            <person name="Zhang G."/>
        </authorList>
    </citation>
    <scope>NUCLEOTIDE SEQUENCE [LARGE SCALE GENOMIC DNA]</scope>
    <source>
        <strain evidence="5">B10K-DU-017-47</strain>
    </source>
</reference>
<evidence type="ECO:0000313" key="5">
    <source>
        <dbReference type="EMBL" id="NWS42129.1"/>
    </source>
</evidence>
<keyword evidence="2" id="KW-0496">Mitochondrion</keyword>
<comment type="caution">
    <text evidence="5">The sequence shown here is derived from an EMBL/GenBank/DDBJ whole genome shotgun (WGS) entry which is preliminary data.</text>
</comment>
<dbReference type="OrthoDB" id="2116030at2759"/>
<dbReference type="PANTHER" id="PTHR31601:SF2">
    <property type="entry name" value="ALPHA-KETOGLUTARATE DEHYDROGENASE COMPONENT 4"/>
    <property type="match status" value="1"/>
</dbReference>
<dbReference type="Proteomes" id="UP000562415">
    <property type="component" value="Unassembled WGS sequence"/>
</dbReference>
<evidence type="ECO:0000256" key="2">
    <source>
        <dbReference type="ARBA" id="ARBA00023128"/>
    </source>
</evidence>
<accession>A0A7K5FBZ5</accession>
<organism evidence="5 6">
    <name type="scientific">Probosciger aterrimus</name>
    <name type="common">Palm cockatoo</name>
    <dbReference type="NCBI Taxonomy" id="141839"/>
    <lineage>
        <taxon>Eukaryota</taxon>
        <taxon>Metazoa</taxon>
        <taxon>Chordata</taxon>
        <taxon>Craniata</taxon>
        <taxon>Vertebrata</taxon>
        <taxon>Euteleostomi</taxon>
        <taxon>Archelosauria</taxon>
        <taxon>Archosauria</taxon>
        <taxon>Dinosauria</taxon>
        <taxon>Saurischia</taxon>
        <taxon>Theropoda</taxon>
        <taxon>Coelurosauria</taxon>
        <taxon>Aves</taxon>
        <taxon>Neognathae</taxon>
        <taxon>Neoaves</taxon>
        <taxon>Telluraves</taxon>
        <taxon>Australaves</taxon>
        <taxon>Psittaciformes</taxon>
        <taxon>Cacatuidae</taxon>
        <taxon>Probosciger</taxon>
    </lineage>
</organism>